<dbReference type="CDD" id="cd02933">
    <property type="entry name" value="OYE_like_FMN"/>
    <property type="match status" value="1"/>
</dbReference>
<evidence type="ECO:0000256" key="1">
    <source>
        <dbReference type="ARBA" id="ARBA00001917"/>
    </source>
</evidence>
<reference evidence="5 6" key="1">
    <citation type="journal article" date="2015" name="Genome Announc.">
        <title>Draft Genome Sequence of Burkholderia sp. Strain PML1(12), an Ectomycorrhizosphere-Inhabiting Bacterium with Effective Mineral-Weathering Ability.</title>
        <authorList>
            <person name="Uroz S."/>
            <person name="Oger P."/>
        </authorList>
    </citation>
    <scope>NUCLEOTIDE SEQUENCE [LARGE SCALE GENOMIC DNA]</scope>
    <source>
        <strain evidence="6">PML1(12)</strain>
    </source>
</reference>
<dbReference type="Pfam" id="PF00724">
    <property type="entry name" value="Oxidored_FMN"/>
    <property type="match status" value="1"/>
</dbReference>
<dbReference type="InterPro" id="IPR045247">
    <property type="entry name" value="Oye-like"/>
</dbReference>
<dbReference type="Proteomes" id="UP000035963">
    <property type="component" value="Unassembled WGS sequence"/>
</dbReference>
<evidence type="ECO:0000313" key="6">
    <source>
        <dbReference type="Proteomes" id="UP000035963"/>
    </source>
</evidence>
<dbReference type="RefSeq" id="WP_047849098.1">
    <property type="nucleotide sequence ID" value="NZ_AEJF01000143.1"/>
</dbReference>
<dbReference type="OrthoDB" id="8985337at2"/>
<name>A0A0J1CSL4_9BURK</name>
<comment type="similarity">
    <text evidence="2">Belongs to the NADH:flavin oxidoreductase/NADH oxidase family.</text>
</comment>
<evidence type="ECO:0000256" key="2">
    <source>
        <dbReference type="ARBA" id="ARBA00005979"/>
    </source>
</evidence>
<dbReference type="PATRIC" id="fig|908627.4.peg.5222"/>
<dbReference type="PANTHER" id="PTHR22893">
    <property type="entry name" value="NADH OXIDOREDUCTASE-RELATED"/>
    <property type="match status" value="1"/>
</dbReference>
<evidence type="ECO:0000259" key="4">
    <source>
        <dbReference type="Pfam" id="PF00724"/>
    </source>
</evidence>
<protein>
    <submittedName>
        <fullName evidence="5">1,2-oxophytodienoate reductase</fullName>
    </submittedName>
</protein>
<evidence type="ECO:0000313" key="5">
    <source>
        <dbReference type="EMBL" id="KLU23612.1"/>
    </source>
</evidence>
<evidence type="ECO:0000256" key="3">
    <source>
        <dbReference type="ARBA" id="ARBA00023002"/>
    </source>
</evidence>
<keyword evidence="6" id="KW-1185">Reference proteome</keyword>
<feature type="domain" description="NADH:flavin oxidoreductase/NADH oxidase N-terminal" evidence="4">
    <location>
        <begin position="4"/>
        <end position="323"/>
    </location>
</feature>
<dbReference type="InterPro" id="IPR013785">
    <property type="entry name" value="Aldolase_TIM"/>
</dbReference>
<keyword evidence="3" id="KW-0560">Oxidoreductase</keyword>
<dbReference type="GO" id="GO:0010181">
    <property type="term" value="F:FMN binding"/>
    <property type="evidence" value="ECO:0007669"/>
    <property type="project" value="InterPro"/>
</dbReference>
<dbReference type="PANTHER" id="PTHR22893:SF91">
    <property type="entry name" value="NADPH DEHYDROGENASE 2-RELATED"/>
    <property type="match status" value="1"/>
</dbReference>
<dbReference type="Gene3D" id="3.20.20.70">
    <property type="entry name" value="Aldolase class I"/>
    <property type="match status" value="1"/>
</dbReference>
<dbReference type="GO" id="GO:0016628">
    <property type="term" value="F:oxidoreductase activity, acting on the CH-CH group of donors, NAD or NADP as acceptor"/>
    <property type="evidence" value="ECO:0007669"/>
    <property type="project" value="UniProtKB-ARBA"/>
</dbReference>
<dbReference type="EMBL" id="AEJF01000143">
    <property type="protein sequence ID" value="KLU23612.1"/>
    <property type="molecule type" value="Genomic_DNA"/>
</dbReference>
<dbReference type="GO" id="GO:0005829">
    <property type="term" value="C:cytosol"/>
    <property type="evidence" value="ECO:0007669"/>
    <property type="project" value="TreeGrafter"/>
</dbReference>
<comment type="cofactor">
    <cofactor evidence="1">
        <name>FMN</name>
        <dbReference type="ChEBI" id="CHEBI:58210"/>
    </cofactor>
</comment>
<gene>
    <name evidence="5" type="ORF">EOS_23405</name>
</gene>
<dbReference type="FunFam" id="3.20.20.70:FF:000059">
    <property type="entry name" value="N-ethylmaleimide reductase, FMN-linked"/>
    <property type="match status" value="1"/>
</dbReference>
<dbReference type="SUPFAM" id="SSF51395">
    <property type="entry name" value="FMN-linked oxidoreductases"/>
    <property type="match status" value="1"/>
</dbReference>
<dbReference type="AlphaFoldDB" id="A0A0J1CSL4"/>
<organism evidence="5 6">
    <name type="scientific">Caballeronia mineralivorans PML1(12)</name>
    <dbReference type="NCBI Taxonomy" id="908627"/>
    <lineage>
        <taxon>Bacteria</taxon>
        <taxon>Pseudomonadati</taxon>
        <taxon>Pseudomonadota</taxon>
        <taxon>Betaproteobacteria</taxon>
        <taxon>Burkholderiales</taxon>
        <taxon>Burkholderiaceae</taxon>
        <taxon>Caballeronia</taxon>
    </lineage>
</organism>
<sequence length="355" mass="38267">MTPLFSTTRIGRYTLRNRLAMAPMTRSRSDDATGVVSDMVAAYYGQRADAGLIITEGTYPAPMGKGYVRTPGIHSESQIEAWKRVTDAVHAKGGLIFLQLMHCGRISHPSLLPEGATPVAPSAIQPAGTVFTATGPQELVRPRALETGEVADIVEEYRLATRYALMAGFDGVELHAASGYLPEQFLSSGTNQRTDAYGGSLANRARFILEVLSAMSQEAGSDRVGIKIAPEMGFNDISDASPQETYQYLVQKLNSLKLAYLHVAKTGSKFDYRALLRPFFDGPFLSGGGLTNETAQALIEQGHADAAVFGSLYLANPDLPQRFLADAASNTPDRNTFFSPGPSGYIDYPTLESAQ</sequence>
<comment type="caution">
    <text evidence="5">The sequence shown here is derived from an EMBL/GenBank/DDBJ whole genome shotgun (WGS) entry which is preliminary data.</text>
</comment>
<proteinExistence type="inferred from homology"/>
<dbReference type="InterPro" id="IPR001155">
    <property type="entry name" value="OxRdtase_FMN_N"/>
</dbReference>
<accession>A0A0J1CSL4</accession>